<gene>
    <name evidence="1" type="ORF">RE6C_03924</name>
</gene>
<organism evidence="1 2">
    <name type="scientific">Rhodopirellula europaea 6C</name>
    <dbReference type="NCBI Taxonomy" id="1263867"/>
    <lineage>
        <taxon>Bacteria</taxon>
        <taxon>Pseudomonadati</taxon>
        <taxon>Planctomycetota</taxon>
        <taxon>Planctomycetia</taxon>
        <taxon>Pirellulales</taxon>
        <taxon>Pirellulaceae</taxon>
        <taxon>Rhodopirellula</taxon>
    </lineage>
</organism>
<dbReference type="AlphaFoldDB" id="M2B0N4"/>
<keyword evidence="2" id="KW-1185">Reference proteome</keyword>
<dbReference type="PATRIC" id="fig|1263867.3.peg.4199"/>
<reference evidence="1" key="1">
    <citation type="submission" date="2012-11" db="EMBL/GenBank/DDBJ databases">
        <title>Permanent draft genomes of Rhodopirellula europaea strain SH398 and 6C.</title>
        <authorList>
            <person name="Richter M."/>
            <person name="Richter-Heitmann T."/>
            <person name="Frank C."/>
            <person name="Harder J."/>
            <person name="Glockner F.O."/>
        </authorList>
    </citation>
    <scope>NUCLEOTIDE SEQUENCE</scope>
    <source>
        <strain evidence="1">6C</strain>
    </source>
</reference>
<accession>M2B0N4</accession>
<proteinExistence type="predicted"/>
<sequence>MGDALTSPEFEAELQRSFSTVLLVEFLDVMLQGWQQCQEMWDAATA</sequence>
<evidence type="ECO:0000313" key="1">
    <source>
        <dbReference type="EMBL" id="EMB15338.1"/>
    </source>
</evidence>
<dbReference type="Proteomes" id="UP000011529">
    <property type="component" value="Unassembled WGS sequence"/>
</dbReference>
<name>M2B0N4_9BACT</name>
<evidence type="ECO:0000313" key="2">
    <source>
        <dbReference type="Proteomes" id="UP000011529"/>
    </source>
</evidence>
<protein>
    <submittedName>
        <fullName evidence="1">Uncharacterized protein</fullName>
    </submittedName>
</protein>
<dbReference type="EMBL" id="ANMO01000178">
    <property type="protein sequence ID" value="EMB15338.1"/>
    <property type="molecule type" value="Genomic_DNA"/>
</dbReference>
<reference evidence="1" key="2">
    <citation type="journal article" date="2013" name="Mar. Genomics">
        <title>Expression of sulfatases in Rhodopirellula baltica and the diversity of sulfatases in the genus Rhodopirellula.</title>
        <authorList>
            <person name="Wegner C.E."/>
            <person name="Richter-Heitmann T."/>
            <person name="Klindworth A."/>
            <person name="Klockow C."/>
            <person name="Richter M."/>
            <person name="Achstetter T."/>
            <person name="Glockner F.O."/>
            <person name="Harder J."/>
        </authorList>
    </citation>
    <scope>NUCLEOTIDE SEQUENCE [LARGE SCALE GENOMIC DNA]</scope>
    <source>
        <strain evidence="1">6C</strain>
    </source>
</reference>
<comment type="caution">
    <text evidence="1">The sequence shown here is derived from an EMBL/GenBank/DDBJ whole genome shotgun (WGS) entry which is preliminary data.</text>
</comment>